<feature type="transmembrane region" description="Helical" evidence="1">
    <location>
        <begin position="7"/>
        <end position="29"/>
    </location>
</feature>
<protein>
    <submittedName>
        <fullName evidence="2">Uncharacterized protein</fullName>
    </submittedName>
</protein>
<dbReference type="EMBL" id="MN732867">
    <property type="protein sequence ID" value="QGZ16190.1"/>
    <property type="molecule type" value="Genomic_DNA"/>
</dbReference>
<organism evidence="2 3">
    <name type="scientific">Erwinia phage Hena1</name>
    <dbReference type="NCBI Taxonomy" id="2678601"/>
    <lineage>
        <taxon>Viruses</taxon>
        <taxon>Duplodnaviria</taxon>
        <taxon>Heunggongvirae</taxon>
        <taxon>Uroviricota</taxon>
        <taxon>Caudoviricetes</taxon>
        <taxon>Vequintavirinae</taxon>
        <taxon>Henunavirus</taxon>
        <taxon>Henunavirus hena1</taxon>
    </lineage>
</organism>
<evidence type="ECO:0000256" key="1">
    <source>
        <dbReference type="SAM" id="Phobius"/>
    </source>
</evidence>
<keyword evidence="1" id="KW-0472">Membrane</keyword>
<evidence type="ECO:0000313" key="2">
    <source>
        <dbReference type="EMBL" id="QGZ16190.1"/>
    </source>
</evidence>
<gene>
    <name evidence="2" type="ORF">Hena1_00140</name>
</gene>
<sequence>MDKILSFIMFIVVIALPITFADVIVAAYVEKVFELGVAAAFFTTLAIVILSSVPGAWLWHKLEKLLFKRVVV</sequence>
<keyword evidence="3" id="KW-1185">Reference proteome</keyword>
<keyword evidence="1" id="KW-0812">Transmembrane</keyword>
<proteinExistence type="predicted"/>
<evidence type="ECO:0000313" key="3">
    <source>
        <dbReference type="Proteomes" id="UP000433183"/>
    </source>
</evidence>
<dbReference type="Proteomes" id="UP000433183">
    <property type="component" value="Segment"/>
</dbReference>
<name>A0A6B9J5E7_9CAUD</name>
<keyword evidence="1" id="KW-1133">Transmembrane helix</keyword>
<reference evidence="2 3" key="1">
    <citation type="submission" date="2019-11" db="EMBL/GenBank/DDBJ databases">
        <title>Characterization of a new Erwinia amylovora bacteriophage.</title>
        <authorList>
            <person name="Valentovich L.N."/>
            <person name="Akhremchuk A.E."/>
            <person name="Besarab N.V."/>
            <person name="Lagonenko A.L."/>
        </authorList>
    </citation>
    <scope>NUCLEOTIDE SEQUENCE [LARGE SCALE GENOMIC DNA]</scope>
</reference>
<accession>A0A6B9J5E7</accession>
<feature type="transmembrane region" description="Helical" evidence="1">
    <location>
        <begin position="35"/>
        <end position="59"/>
    </location>
</feature>